<sequence>MESKPSSLVFVPGTSMAAVPQLERYVSTNYAMPTLLDLSLQTTDYDSSLGPRVTLKAWLVLPSLDVCVFFRDRARAGDHPPDEVKLRTSLVEADQRTALPAYPVRGLPKWSQLTLVVTDGEGQPLSAEQKLGECAEGFRSASVPFTAEVGAVAWLAPR</sequence>
<dbReference type="AlphaFoldDB" id="A0A538TJA7"/>
<organism evidence="1 2">
    <name type="scientific">Eiseniibacteriota bacterium</name>
    <dbReference type="NCBI Taxonomy" id="2212470"/>
    <lineage>
        <taxon>Bacteria</taxon>
        <taxon>Candidatus Eiseniibacteriota</taxon>
    </lineage>
</organism>
<accession>A0A538TJA7</accession>
<feature type="non-terminal residue" evidence="1">
    <location>
        <position position="158"/>
    </location>
</feature>
<protein>
    <submittedName>
        <fullName evidence="1">Uncharacterized protein</fullName>
    </submittedName>
</protein>
<name>A0A538TJA7_UNCEI</name>
<dbReference type="Proteomes" id="UP000316609">
    <property type="component" value="Unassembled WGS sequence"/>
</dbReference>
<dbReference type="EMBL" id="VBOY01000101">
    <property type="protein sequence ID" value="TMQ63706.1"/>
    <property type="molecule type" value="Genomic_DNA"/>
</dbReference>
<reference evidence="1 2" key="1">
    <citation type="journal article" date="2019" name="Nat. Microbiol.">
        <title>Mediterranean grassland soil C-N compound turnover is dependent on rainfall and depth, and is mediated by genomically divergent microorganisms.</title>
        <authorList>
            <person name="Diamond S."/>
            <person name="Andeer P.F."/>
            <person name="Li Z."/>
            <person name="Crits-Christoph A."/>
            <person name="Burstein D."/>
            <person name="Anantharaman K."/>
            <person name="Lane K.R."/>
            <person name="Thomas B.C."/>
            <person name="Pan C."/>
            <person name="Northen T.R."/>
            <person name="Banfield J.F."/>
        </authorList>
    </citation>
    <scope>NUCLEOTIDE SEQUENCE [LARGE SCALE GENOMIC DNA]</scope>
    <source>
        <strain evidence="1">WS_8</strain>
    </source>
</reference>
<evidence type="ECO:0000313" key="2">
    <source>
        <dbReference type="Proteomes" id="UP000316609"/>
    </source>
</evidence>
<gene>
    <name evidence="1" type="ORF">E6K78_10165</name>
</gene>
<comment type="caution">
    <text evidence="1">The sequence shown here is derived from an EMBL/GenBank/DDBJ whole genome shotgun (WGS) entry which is preliminary data.</text>
</comment>
<proteinExistence type="predicted"/>
<evidence type="ECO:0000313" key="1">
    <source>
        <dbReference type="EMBL" id="TMQ63706.1"/>
    </source>
</evidence>